<gene>
    <name evidence="2" type="ORF">NCTC9075_04464</name>
</gene>
<feature type="compositionally biased region" description="Basic residues" evidence="1">
    <location>
        <begin position="299"/>
        <end position="309"/>
    </location>
</feature>
<proteinExistence type="predicted"/>
<dbReference type="PANTHER" id="PTHR35862:SF3">
    <property type="entry name" value="FELS-2 PROPHAGE PROTEIN"/>
    <property type="match status" value="1"/>
</dbReference>
<dbReference type="PANTHER" id="PTHR35862">
    <property type="entry name" value="FELS-2 PROPHAGE PROTEIN"/>
    <property type="match status" value="1"/>
</dbReference>
<evidence type="ECO:0000256" key="1">
    <source>
        <dbReference type="SAM" id="MobiDB-lite"/>
    </source>
</evidence>
<feature type="region of interest" description="Disordered" evidence="1">
    <location>
        <begin position="292"/>
        <end position="316"/>
    </location>
</feature>
<dbReference type="SUPFAM" id="SSF69279">
    <property type="entry name" value="Phage tail proteins"/>
    <property type="match status" value="1"/>
</dbReference>
<dbReference type="Gene3D" id="3.55.50.10">
    <property type="entry name" value="Baseplate protein-like domains"/>
    <property type="match status" value="1"/>
</dbReference>
<organism evidence="2 3">
    <name type="scientific">Escherichia coli</name>
    <dbReference type="NCBI Taxonomy" id="562"/>
    <lineage>
        <taxon>Bacteria</taxon>
        <taxon>Pseudomonadati</taxon>
        <taxon>Pseudomonadota</taxon>
        <taxon>Gammaproteobacteria</taxon>
        <taxon>Enterobacterales</taxon>
        <taxon>Enterobacteriaceae</taxon>
        <taxon>Escherichia</taxon>
    </lineage>
</organism>
<name>A0A377KBH9_ECOLX</name>
<reference evidence="2 3" key="1">
    <citation type="submission" date="2018-06" db="EMBL/GenBank/DDBJ databases">
        <authorList>
            <consortium name="Pathogen Informatics"/>
            <person name="Doyle S."/>
        </authorList>
    </citation>
    <scope>NUCLEOTIDE SEQUENCE [LARGE SCALE GENOMIC DNA]</scope>
    <source>
        <strain evidence="2 3">NCTC9075</strain>
    </source>
</reference>
<sequence>MVCRAGLSSPCCSNGWMNPLSDMFGDLSAQLNNLQDTATSALSDISKNCGRAAVVNFSSELLNKGNKTPAFSISIEGRDITTVLDNRLMGLTLTDNRSFEADQLDLELDDADGKIVLPRRGAVITLALGWKGQPLFPKGAFTVDEIEHTGAPDRLNIRARSADFRETLNTRREKSWHKTTVGEVVKEIAARHKLKMALGKDLSDKPVDHIDQTNESDGSFLMRLARQYGAIASVKNGNLLFIRQGQGKSASGKPLPVITITRKDGDSHRFTLADRGAYTGVIASWLHTREPAKKESTTVKRKRRTKKQKKEPEAKQGDYLVGTDENVLVLNRTYANRSNAERAAKMQWERLQRGVASFSLQLAEGRADLYTEMPVKVSGFKQPIDDAEWTITTLTHTVSPDNGFTTSLELEVRIDDFEME</sequence>
<dbReference type="Proteomes" id="UP000254181">
    <property type="component" value="Unassembled WGS sequence"/>
</dbReference>
<dbReference type="Gene3D" id="4.10.220.110">
    <property type="match status" value="1"/>
</dbReference>
<dbReference type="AlphaFoldDB" id="A0A377KBH9"/>
<protein>
    <submittedName>
        <fullName evidence="2">Late control protein D protein</fullName>
    </submittedName>
</protein>
<dbReference type="EMBL" id="UGEM01000004">
    <property type="protein sequence ID" value="STP20994.1"/>
    <property type="molecule type" value="Genomic_DNA"/>
</dbReference>
<dbReference type="Pfam" id="PF05954">
    <property type="entry name" value="Phage_GPD"/>
    <property type="match status" value="1"/>
</dbReference>
<evidence type="ECO:0000313" key="3">
    <source>
        <dbReference type="Proteomes" id="UP000254181"/>
    </source>
</evidence>
<evidence type="ECO:0000313" key="2">
    <source>
        <dbReference type="EMBL" id="STP20994.1"/>
    </source>
</evidence>
<dbReference type="InterPro" id="IPR052726">
    <property type="entry name" value="Phage_Baseplate_Hub"/>
</dbReference>
<dbReference type="Gene3D" id="2.30.110.50">
    <property type="match status" value="1"/>
</dbReference>
<accession>A0A377KBH9</accession>